<dbReference type="PANTHER" id="PTHR11842:SF10">
    <property type="entry name" value="MITOTIC SPINDLE ASSEMBLY CHECKPOINT PROTEIN MAD2B"/>
    <property type="match status" value="1"/>
</dbReference>
<proteinExistence type="inferred from homology"/>
<sequence length="238" mass="26549">MAPPSTLLTNNTSLLQTFTDFLTVAIHTILYSRALYPPASFISTRKYNFPVRQNRHPDVCAWINNAVSSTYTLLQKGTVRAIAVVIYSREQEVMERYMFDVSRFPIVDPKEGLTDFEARKDKEGDDLPVGISRADIEEQLRATIRKLAYGAGKLSPLPEGCTFSVAVELRNEADPPIGHPQPWIPSEPSLQTGERTSERIGTDLGGAKSTPVRLVEAGEFILETWIEEGKAKLHDDDD</sequence>
<protein>
    <submittedName>
        <fullName evidence="3">Related to MUS-26 protein MUS-26, involved in DNA repair</fullName>
    </submittedName>
</protein>
<accession>A0A1L7XHR0</accession>
<dbReference type="InterPro" id="IPR036570">
    <property type="entry name" value="HORMA_dom_sf"/>
</dbReference>
<dbReference type="SUPFAM" id="SSF56019">
    <property type="entry name" value="The spindle assembly checkpoint protein mad2"/>
    <property type="match status" value="1"/>
</dbReference>
<dbReference type="Pfam" id="PF02301">
    <property type="entry name" value="HORMA"/>
    <property type="match status" value="1"/>
</dbReference>
<organism evidence="3 4">
    <name type="scientific">Phialocephala subalpina</name>
    <dbReference type="NCBI Taxonomy" id="576137"/>
    <lineage>
        <taxon>Eukaryota</taxon>
        <taxon>Fungi</taxon>
        <taxon>Dikarya</taxon>
        <taxon>Ascomycota</taxon>
        <taxon>Pezizomycotina</taxon>
        <taxon>Leotiomycetes</taxon>
        <taxon>Helotiales</taxon>
        <taxon>Mollisiaceae</taxon>
        <taxon>Phialocephala</taxon>
        <taxon>Phialocephala fortinii species complex</taxon>
    </lineage>
</organism>
<keyword evidence="4" id="KW-1185">Reference proteome</keyword>
<dbReference type="EMBL" id="FJOG01000027">
    <property type="protein sequence ID" value="CZR64580.1"/>
    <property type="molecule type" value="Genomic_DNA"/>
</dbReference>
<dbReference type="GO" id="GO:0016035">
    <property type="term" value="C:zeta DNA polymerase complex"/>
    <property type="evidence" value="ECO:0007669"/>
    <property type="project" value="TreeGrafter"/>
</dbReference>
<dbReference type="AlphaFoldDB" id="A0A1L7XHR0"/>
<dbReference type="Proteomes" id="UP000184330">
    <property type="component" value="Unassembled WGS sequence"/>
</dbReference>
<dbReference type="STRING" id="576137.A0A1L7XHR0"/>
<dbReference type="InterPro" id="IPR045091">
    <property type="entry name" value="Mad2-like"/>
</dbReference>
<gene>
    <name evidence="3" type="ORF">PAC_14478</name>
</gene>
<dbReference type="OrthoDB" id="21254at2759"/>
<dbReference type="Gene3D" id="3.30.900.10">
    <property type="entry name" value="HORMA domain"/>
    <property type="match status" value="1"/>
</dbReference>
<feature type="domain" description="HORMA" evidence="2">
    <location>
        <begin position="12"/>
        <end position="226"/>
    </location>
</feature>
<name>A0A1L7XHR0_9HELO</name>
<comment type="similarity">
    <text evidence="1">Belongs to the MAD2 family.</text>
</comment>
<evidence type="ECO:0000313" key="3">
    <source>
        <dbReference type="EMBL" id="CZR64580.1"/>
    </source>
</evidence>
<evidence type="ECO:0000259" key="2">
    <source>
        <dbReference type="PROSITE" id="PS50815"/>
    </source>
</evidence>
<dbReference type="PROSITE" id="PS50815">
    <property type="entry name" value="HORMA"/>
    <property type="match status" value="1"/>
</dbReference>
<reference evidence="3 4" key="1">
    <citation type="submission" date="2016-03" db="EMBL/GenBank/DDBJ databases">
        <authorList>
            <person name="Ploux O."/>
        </authorList>
    </citation>
    <scope>NUCLEOTIDE SEQUENCE [LARGE SCALE GENOMIC DNA]</scope>
    <source>
        <strain evidence="3 4">UAMH 11012</strain>
    </source>
</reference>
<dbReference type="InterPro" id="IPR003511">
    <property type="entry name" value="HORMA_dom"/>
</dbReference>
<dbReference type="PANTHER" id="PTHR11842">
    <property type="entry name" value="MITOTIC SPINDLE ASSEMBLY CHECKPOINT PROTEIN MAD2"/>
    <property type="match status" value="1"/>
</dbReference>
<evidence type="ECO:0000313" key="4">
    <source>
        <dbReference type="Proteomes" id="UP000184330"/>
    </source>
</evidence>
<evidence type="ECO:0000256" key="1">
    <source>
        <dbReference type="ARBA" id="ARBA00010348"/>
    </source>
</evidence>